<dbReference type="GO" id="GO:0003676">
    <property type="term" value="F:nucleic acid binding"/>
    <property type="evidence" value="ECO:0007669"/>
    <property type="project" value="InterPro"/>
</dbReference>
<dbReference type="PANTHER" id="PTHR46068">
    <property type="entry name" value="PROTEIN CBG27172"/>
    <property type="match status" value="1"/>
</dbReference>
<sequence>MLYNYVKRFFDGSIVVRTNRSCFRIKAFCRGGKVQQAERAHHCKGYRRGKRKRKNRWQNRYPKSVIVLAGITSTGKTPLVFVEEGVKVNGANYREKILGEALLPWARRHSRRRHWCLQQVFFQFLSFTSFQDSVPAHKARETQAWCRNNFSELIDVKQWPPYSTDLNPLDYLIWGILEAKVSNRRHRGIAQFKTAVQEAWEEIDEEVLASVVDNWRRRLNACVQANSGYIEK</sequence>
<dbReference type="Proteomes" id="UP000887574">
    <property type="component" value="Unplaced"/>
</dbReference>
<dbReference type="Gene3D" id="3.30.420.10">
    <property type="entry name" value="Ribonuclease H-like superfamily/Ribonuclease H"/>
    <property type="match status" value="1"/>
</dbReference>
<protein>
    <submittedName>
        <fullName evidence="2">Tc1-like transposase DDE domain-containing protein</fullName>
    </submittedName>
</protein>
<evidence type="ECO:0000313" key="2">
    <source>
        <dbReference type="WBParaSite" id="jg7984"/>
    </source>
</evidence>
<dbReference type="PANTHER" id="PTHR46068:SF1">
    <property type="entry name" value="TRANSPOSASE IS30-LIKE HTH DOMAIN-CONTAINING PROTEIN"/>
    <property type="match status" value="1"/>
</dbReference>
<dbReference type="WBParaSite" id="jg7984">
    <property type="protein sequence ID" value="jg7984"/>
    <property type="gene ID" value="jg7984"/>
</dbReference>
<proteinExistence type="predicted"/>
<accession>A0A915EP47</accession>
<dbReference type="InterPro" id="IPR036397">
    <property type="entry name" value="RNaseH_sf"/>
</dbReference>
<keyword evidence="1" id="KW-1185">Reference proteome</keyword>
<evidence type="ECO:0000313" key="1">
    <source>
        <dbReference type="Proteomes" id="UP000887574"/>
    </source>
</evidence>
<name>A0A915EP47_9BILA</name>
<reference evidence="2" key="1">
    <citation type="submission" date="2022-11" db="UniProtKB">
        <authorList>
            <consortium name="WormBaseParasite"/>
        </authorList>
    </citation>
    <scope>IDENTIFICATION</scope>
</reference>
<dbReference type="AlphaFoldDB" id="A0A915EP47"/>
<organism evidence="1 2">
    <name type="scientific">Ditylenchus dipsaci</name>
    <dbReference type="NCBI Taxonomy" id="166011"/>
    <lineage>
        <taxon>Eukaryota</taxon>
        <taxon>Metazoa</taxon>
        <taxon>Ecdysozoa</taxon>
        <taxon>Nematoda</taxon>
        <taxon>Chromadorea</taxon>
        <taxon>Rhabditida</taxon>
        <taxon>Tylenchina</taxon>
        <taxon>Tylenchomorpha</taxon>
        <taxon>Sphaerularioidea</taxon>
        <taxon>Anguinidae</taxon>
        <taxon>Anguininae</taxon>
        <taxon>Ditylenchus</taxon>
    </lineage>
</organism>